<dbReference type="EMBL" id="BARV01002556">
    <property type="protein sequence ID" value="GAH93432.1"/>
    <property type="molecule type" value="Genomic_DNA"/>
</dbReference>
<name>X1JHE1_9ZZZZ</name>
<organism evidence="1">
    <name type="scientific">marine sediment metagenome</name>
    <dbReference type="NCBI Taxonomy" id="412755"/>
    <lineage>
        <taxon>unclassified sequences</taxon>
        <taxon>metagenomes</taxon>
        <taxon>ecological metagenomes</taxon>
    </lineage>
</organism>
<accession>X1JHE1</accession>
<sequence length="31" mass="3813">HEKYKTYRNHGEWFCLPEEEVAGIIEYEKTL</sequence>
<protein>
    <submittedName>
        <fullName evidence="1">Uncharacterized protein</fullName>
    </submittedName>
</protein>
<reference evidence="1" key="1">
    <citation type="journal article" date="2014" name="Front. Microbiol.">
        <title>High frequency of phylogenetically diverse reductive dehalogenase-homologous genes in deep subseafloor sedimentary metagenomes.</title>
        <authorList>
            <person name="Kawai M."/>
            <person name="Futagami T."/>
            <person name="Toyoda A."/>
            <person name="Takaki Y."/>
            <person name="Nishi S."/>
            <person name="Hori S."/>
            <person name="Arai W."/>
            <person name="Tsubouchi T."/>
            <person name="Morono Y."/>
            <person name="Uchiyama I."/>
            <person name="Ito T."/>
            <person name="Fujiyama A."/>
            <person name="Inagaki F."/>
            <person name="Takami H."/>
        </authorList>
    </citation>
    <scope>NUCLEOTIDE SEQUENCE</scope>
    <source>
        <strain evidence="1">Expedition CK06-06</strain>
    </source>
</reference>
<dbReference type="Pfam" id="PF13455">
    <property type="entry name" value="MUG113"/>
    <property type="match status" value="1"/>
</dbReference>
<feature type="non-terminal residue" evidence="1">
    <location>
        <position position="1"/>
    </location>
</feature>
<dbReference type="AlphaFoldDB" id="X1JHE1"/>
<gene>
    <name evidence="1" type="ORF">S06H3_06542</name>
</gene>
<proteinExistence type="predicted"/>
<comment type="caution">
    <text evidence="1">The sequence shown here is derived from an EMBL/GenBank/DDBJ whole genome shotgun (WGS) entry which is preliminary data.</text>
</comment>
<evidence type="ECO:0000313" key="1">
    <source>
        <dbReference type="EMBL" id="GAH93432.1"/>
    </source>
</evidence>